<evidence type="ECO:0000313" key="2">
    <source>
        <dbReference type="Proteomes" id="UP000247459"/>
    </source>
</evidence>
<protein>
    <submittedName>
        <fullName evidence="1">Uncharacterized protein</fullName>
    </submittedName>
</protein>
<dbReference type="Proteomes" id="UP000247459">
    <property type="component" value="Unassembled WGS sequence"/>
</dbReference>
<dbReference type="EMBL" id="PRLG01000020">
    <property type="protein sequence ID" value="PYY28149.1"/>
    <property type="molecule type" value="Genomic_DNA"/>
</dbReference>
<name>A0A2W0CBW4_9BACL</name>
<sequence length="62" mass="7076">MWGNCTNGVVVGYLFLLRNEVRKKSNNIMPVREMSNKNSIKQHYKKLTLLIISVDGAARKPT</sequence>
<evidence type="ECO:0000313" key="1">
    <source>
        <dbReference type="EMBL" id="PYY28149.1"/>
    </source>
</evidence>
<accession>A0A2W0CBW4</accession>
<comment type="caution">
    <text evidence="1">The sequence shown here is derived from an EMBL/GenBank/DDBJ whole genome shotgun (WGS) entry which is preliminary data.</text>
</comment>
<dbReference type="AlphaFoldDB" id="A0A2W0CBW4"/>
<proteinExistence type="predicted"/>
<reference evidence="1 2" key="1">
    <citation type="submission" date="2018-01" db="EMBL/GenBank/DDBJ databases">
        <title>Genome sequence of the PGP bacterium Paenibacillus illinoisensis E3.</title>
        <authorList>
            <person name="Rolli E."/>
            <person name="Marasco R."/>
            <person name="Bessem C."/>
            <person name="Michoud G."/>
            <person name="Gaiarsa S."/>
            <person name="Borin S."/>
            <person name="Daffonchio D."/>
        </authorList>
    </citation>
    <scope>NUCLEOTIDE SEQUENCE [LARGE SCALE GENOMIC DNA]</scope>
    <source>
        <strain evidence="1 2">E3</strain>
    </source>
</reference>
<organism evidence="1 2">
    <name type="scientific">Paenibacillus illinoisensis</name>
    <dbReference type="NCBI Taxonomy" id="59845"/>
    <lineage>
        <taxon>Bacteria</taxon>
        <taxon>Bacillati</taxon>
        <taxon>Bacillota</taxon>
        <taxon>Bacilli</taxon>
        <taxon>Bacillales</taxon>
        <taxon>Paenibacillaceae</taxon>
        <taxon>Paenibacillus</taxon>
    </lineage>
</organism>
<gene>
    <name evidence="1" type="ORF">PIL02S_03290</name>
</gene>